<dbReference type="EMBL" id="LJCR01000761">
    <property type="protein sequence ID" value="KPV51824.1"/>
    <property type="molecule type" value="Genomic_DNA"/>
</dbReference>
<reference evidence="2 3" key="1">
    <citation type="submission" date="2015-09" db="EMBL/GenBank/DDBJ databases">
        <title>Draft genome sequence of Kouleothrix aurantiaca JCM 19913.</title>
        <authorList>
            <person name="Hemp J."/>
        </authorList>
    </citation>
    <scope>NUCLEOTIDE SEQUENCE [LARGE SCALE GENOMIC DNA]</scope>
    <source>
        <strain evidence="2 3">COM-B</strain>
    </source>
</reference>
<evidence type="ECO:0000313" key="3">
    <source>
        <dbReference type="Proteomes" id="UP000050509"/>
    </source>
</evidence>
<dbReference type="PANTHER" id="PTHR46546">
    <property type="entry name" value="SHEWANELLA-LIKE PROTEIN PHOSPHATASE 1"/>
    <property type="match status" value="1"/>
</dbReference>
<dbReference type="AlphaFoldDB" id="A0A0P9DNZ9"/>
<dbReference type="Gene3D" id="3.60.21.10">
    <property type="match status" value="1"/>
</dbReference>
<evidence type="ECO:0000259" key="1">
    <source>
        <dbReference type="Pfam" id="PF00149"/>
    </source>
</evidence>
<sequence>MTLSAPLYIMGDIHGQYEKLTGLLRDARLVDDELSWMGGAARLWFIGDFFDRGPGAIETVDMVMRLQAEAADAGGQVEALMGNHEPLILAARRFGETRTARSGTFLWSWRRNGGDDNDLARLTSRHIEWLSSLPAMALVDEYLLIHADSTFYTSYGATIDQVNRALRTLLHTDDPPAWDHLLDQFSGRQEFLD</sequence>
<accession>A0A0P9DNZ9</accession>
<feature type="non-terminal residue" evidence="2">
    <location>
        <position position="193"/>
    </location>
</feature>
<dbReference type="SUPFAM" id="SSF56300">
    <property type="entry name" value="Metallo-dependent phosphatases"/>
    <property type="match status" value="1"/>
</dbReference>
<organism evidence="2 3">
    <name type="scientific">Kouleothrix aurantiaca</name>
    <dbReference type="NCBI Taxonomy" id="186479"/>
    <lineage>
        <taxon>Bacteria</taxon>
        <taxon>Bacillati</taxon>
        <taxon>Chloroflexota</taxon>
        <taxon>Chloroflexia</taxon>
        <taxon>Chloroflexales</taxon>
        <taxon>Roseiflexineae</taxon>
        <taxon>Roseiflexaceae</taxon>
        <taxon>Kouleothrix</taxon>
    </lineage>
</organism>
<dbReference type="Proteomes" id="UP000050509">
    <property type="component" value="Unassembled WGS sequence"/>
</dbReference>
<gene>
    <name evidence="2" type="ORF">SE17_19045</name>
</gene>
<protein>
    <recommendedName>
        <fullName evidence="1">Calcineurin-like phosphoesterase domain-containing protein</fullName>
    </recommendedName>
</protein>
<name>A0A0P9DNZ9_9CHLR</name>
<proteinExistence type="predicted"/>
<dbReference type="GO" id="GO:0016787">
    <property type="term" value="F:hydrolase activity"/>
    <property type="evidence" value="ECO:0007669"/>
    <property type="project" value="InterPro"/>
</dbReference>
<feature type="domain" description="Calcineurin-like phosphoesterase" evidence="1">
    <location>
        <begin position="6"/>
        <end position="169"/>
    </location>
</feature>
<dbReference type="Pfam" id="PF00149">
    <property type="entry name" value="Metallophos"/>
    <property type="match status" value="1"/>
</dbReference>
<evidence type="ECO:0000313" key="2">
    <source>
        <dbReference type="EMBL" id="KPV51824.1"/>
    </source>
</evidence>
<dbReference type="PANTHER" id="PTHR46546:SF4">
    <property type="entry name" value="SHEWANELLA-LIKE PROTEIN PHOSPHATASE 1"/>
    <property type="match status" value="1"/>
</dbReference>
<dbReference type="InterPro" id="IPR006186">
    <property type="entry name" value="Ser/Thr-sp_prot-phosphatase"/>
</dbReference>
<keyword evidence="3" id="KW-1185">Reference proteome</keyword>
<dbReference type="InterPro" id="IPR029052">
    <property type="entry name" value="Metallo-depent_PP-like"/>
</dbReference>
<comment type="caution">
    <text evidence="2">The sequence shown here is derived from an EMBL/GenBank/DDBJ whole genome shotgun (WGS) entry which is preliminary data.</text>
</comment>
<dbReference type="InterPro" id="IPR004843">
    <property type="entry name" value="Calcineurin-like_PHP"/>
</dbReference>
<dbReference type="PRINTS" id="PR00114">
    <property type="entry name" value="STPHPHTASE"/>
</dbReference>